<keyword evidence="1" id="KW-0040">ANK repeat</keyword>
<proteinExistence type="predicted"/>
<organism evidence="2 3">
    <name type="scientific">Quercus lobata</name>
    <name type="common">Valley oak</name>
    <dbReference type="NCBI Taxonomy" id="97700"/>
    <lineage>
        <taxon>Eukaryota</taxon>
        <taxon>Viridiplantae</taxon>
        <taxon>Streptophyta</taxon>
        <taxon>Embryophyta</taxon>
        <taxon>Tracheophyta</taxon>
        <taxon>Spermatophyta</taxon>
        <taxon>Magnoliopsida</taxon>
        <taxon>eudicotyledons</taxon>
        <taxon>Gunneridae</taxon>
        <taxon>Pentapetalae</taxon>
        <taxon>rosids</taxon>
        <taxon>fabids</taxon>
        <taxon>Fagales</taxon>
        <taxon>Fagaceae</taxon>
        <taxon>Quercus</taxon>
    </lineage>
</organism>
<evidence type="ECO:0000313" key="3">
    <source>
        <dbReference type="Proteomes" id="UP000594261"/>
    </source>
</evidence>
<dbReference type="Gramene" id="QL10p054110:mrna">
    <property type="protein sequence ID" value="QL10p054110:mrna"/>
    <property type="gene ID" value="QL10p054110"/>
</dbReference>
<evidence type="ECO:0008006" key="4">
    <source>
        <dbReference type="Google" id="ProtNLM"/>
    </source>
</evidence>
<dbReference type="PROSITE" id="PS50297">
    <property type="entry name" value="ANK_REP_REGION"/>
    <property type="match status" value="1"/>
</dbReference>
<dbReference type="PANTHER" id="PTHR24121">
    <property type="entry name" value="NO MECHANORECEPTOR POTENTIAL C, ISOFORM D-RELATED"/>
    <property type="match status" value="1"/>
</dbReference>
<name>A0A7N2RCF9_QUELO</name>
<dbReference type="EMBL" id="LRBV02000010">
    <property type="status" value="NOT_ANNOTATED_CDS"/>
    <property type="molecule type" value="Genomic_DNA"/>
</dbReference>
<sequence length="127" mass="14363">MVKVLIEHAKAFQGDLENGVNNAVKKMQEKTNNEKNTALHEAIHNNHLDVVKQLIEEGPDFSYSCNDADETPLYLAVERGFEKVMDHILDKCKSPAHDGPLGRTTLHAALIWDNQVKEVKNDIELEF</sequence>
<dbReference type="PANTHER" id="PTHR24121:SF22">
    <property type="entry name" value="PROTEIN ACCELERATED CELL DEATH 6-LIKE"/>
    <property type="match status" value="1"/>
</dbReference>
<feature type="repeat" description="ANK" evidence="1">
    <location>
        <begin position="34"/>
        <end position="66"/>
    </location>
</feature>
<dbReference type="SMART" id="SM00248">
    <property type="entry name" value="ANK"/>
    <property type="match status" value="2"/>
</dbReference>
<dbReference type="InParanoid" id="A0A7N2RCF9"/>
<evidence type="ECO:0000313" key="2">
    <source>
        <dbReference type="EnsemblPlants" id="QL10p054110:mrna"/>
    </source>
</evidence>
<accession>A0A7N2RCF9</accession>
<dbReference type="EnsemblPlants" id="QL10p054110:mrna">
    <property type="protein sequence ID" value="QL10p054110:mrna"/>
    <property type="gene ID" value="QL10p054110"/>
</dbReference>
<dbReference type="Proteomes" id="UP000594261">
    <property type="component" value="Chromosome 10"/>
</dbReference>
<dbReference type="InterPro" id="IPR002110">
    <property type="entry name" value="Ankyrin_rpt"/>
</dbReference>
<reference evidence="2" key="2">
    <citation type="submission" date="2021-01" db="UniProtKB">
        <authorList>
            <consortium name="EnsemblPlants"/>
        </authorList>
    </citation>
    <scope>IDENTIFICATION</scope>
</reference>
<dbReference type="OMA" id="CNDADET"/>
<dbReference type="PROSITE" id="PS50088">
    <property type="entry name" value="ANK_REPEAT"/>
    <property type="match status" value="1"/>
</dbReference>
<dbReference type="SUPFAM" id="SSF48403">
    <property type="entry name" value="Ankyrin repeat"/>
    <property type="match status" value="1"/>
</dbReference>
<evidence type="ECO:0000256" key="1">
    <source>
        <dbReference type="PROSITE-ProRule" id="PRU00023"/>
    </source>
</evidence>
<keyword evidence="3" id="KW-1185">Reference proteome</keyword>
<reference evidence="2 3" key="1">
    <citation type="journal article" date="2016" name="G3 (Bethesda)">
        <title>First Draft Assembly and Annotation of the Genome of a California Endemic Oak Quercus lobata Nee (Fagaceae).</title>
        <authorList>
            <person name="Sork V.L."/>
            <person name="Fitz-Gibbon S.T."/>
            <person name="Puiu D."/>
            <person name="Crepeau M."/>
            <person name="Gugger P.F."/>
            <person name="Sherman R."/>
            <person name="Stevens K."/>
            <person name="Langley C.H."/>
            <person name="Pellegrini M."/>
            <person name="Salzberg S.L."/>
        </authorList>
    </citation>
    <scope>NUCLEOTIDE SEQUENCE [LARGE SCALE GENOMIC DNA]</scope>
    <source>
        <strain evidence="2 3">cv. SW786</strain>
    </source>
</reference>
<dbReference type="Pfam" id="PF13637">
    <property type="entry name" value="Ank_4"/>
    <property type="match status" value="1"/>
</dbReference>
<protein>
    <recommendedName>
        <fullName evidence="4">Ankyrin repeat-containing protein</fullName>
    </recommendedName>
</protein>
<dbReference type="InterPro" id="IPR036770">
    <property type="entry name" value="Ankyrin_rpt-contain_sf"/>
</dbReference>
<dbReference type="AlphaFoldDB" id="A0A7N2RCF9"/>
<dbReference type="Gene3D" id="1.25.40.20">
    <property type="entry name" value="Ankyrin repeat-containing domain"/>
    <property type="match status" value="1"/>
</dbReference>